<evidence type="ECO:0000256" key="5">
    <source>
        <dbReference type="ARBA" id="ARBA00023254"/>
    </source>
</evidence>
<evidence type="ECO:0000256" key="6">
    <source>
        <dbReference type="SAM" id="MobiDB-lite"/>
    </source>
</evidence>
<organism evidence="8 9">
    <name type="scientific">Pseudopithomyces chartarum</name>
    <dbReference type="NCBI Taxonomy" id="1892770"/>
    <lineage>
        <taxon>Eukaryota</taxon>
        <taxon>Fungi</taxon>
        <taxon>Dikarya</taxon>
        <taxon>Ascomycota</taxon>
        <taxon>Pezizomycotina</taxon>
        <taxon>Dothideomycetes</taxon>
        <taxon>Pleosporomycetidae</taxon>
        <taxon>Pleosporales</taxon>
        <taxon>Massarineae</taxon>
        <taxon>Didymosphaeriaceae</taxon>
        <taxon>Pseudopithomyces</taxon>
    </lineage>
</organism>
<dbReference type="Gene3D" id="3.30.900.10">
    <property type="entry name" value="HORMA domain"/>
    <property type="match status" value="1"/>
</dbReference>
<gene>
    <name evidence="8" type="ORF">GRF29_44g1881799</name>
</gene>
<comment type="subcellular location">
    <subcellularLocation>
        <location evidence="2">Chromosome</location>
    </subcellularLocation>
    <subcellularLocation>
        <location evidence="1">Nucleus</location>
    </subcellularLocation>
</comment>
<dbReference type="GO" id="GO:0005634">
    <property type="term" value="C:nucleus"/>
    <property type="evidence" value="ECO:0007669"/>
    <property type="project" value="UniProtKB-SubCell"/>
</dbReference>
<dbReference type="SUPFAM" id="SSF56019">
    <property type="entry name" value="The spindle assembly checkpoint protein mad2"/>
    <property type="match status" value="1"/>
</dbReference>
<comment type="caution">
    <text evidence="8">The sequence shown here is derived from an EMBL/GenBank/DDBJ whole genome shotgun (WGS) entry which is preliminary data.</text>
</comment>
<dbReference type="GO" id="GO:0005694">
    <property type="term" value="C:chromosome"/>
    <property type="evidence" value="ECO:0007669"/>
    <property type="project" value="UniProtKB-SubCell"/>
</dbReference>
<dbReference type="PANTHER" id="PTHR48225">
    <property type="entry name" value="HORMA DOMAIN-CONTAINING PROTEIN 1"/>
    <property type="match status" value="1"/>
</dbReference>
<keyword evidence="9" id="KW-1185">Reference proteome</keyword>
<feature type="domain" description="HORMA" evidence="7">
    <location>
        <begin position="38"/>
        <end position="276"/>
    </location>
</feature>
<dbReference type="GO" id="GO:0051321">
    <property type="term" value="P:meiotic cell cycle"/>
    <property type="evidence" value="ECO:0007669"/>
    <property type="project" value="UniProtKB-KW"/>
</dbReference>
<dbReference type="Proteomes" id="UP001280581">
    <property type="component" value="Unassembled WGS sequence"/>
</dbReference>
<name>A0AAN6RIP8_9PLEO</name>
<evidence type="ECO:0000313" key="9">
    <source>
        <dbReference type="Proteomes" id="UP001280581"/>
    </source>
</evidence>
<dbReference type="PANTHER" id="PTHR48225:SF7">
    <property type="entry name" value="MEIOSIS-SPECIFIC PROTEIN HOP1"/>
    <property type="match status" value="1"/>
</dbReference>
<evidence type="ECO:0000256" key="4">
    <source>
        <dbReference type="ARBA" id="ARBA00023242"/>
    </source>
</evidence>
<evidence type="ECO:0000256" key="2">
    <source>
        <dbReference type="ARBA" id="ARBA00004286"/>
    </source>
</evidence>
<dbReference type="EMBL" id="WVTA01000005">
    <property type="protein sequence ID" value="KAK3210155.1"/>
    <property type="molecule type" value="Genomic_DNA"/>
</dbReference>
<dbReference type="Pfam" id="PF02301">
    <property type="entry name" value="HORMA"/>
    <property type="match status" value="1"/>
</dbReference>
<evidence type="ECO:0000256" key="3">
    <source>
        <dbReference type="ARBA" id="ARBA00022454"/>
    </source>
</evidence>
<dbReference type="AlphaFoldDB" id="A0AAN6RIP8"/>
<evidence type="ECO:0000259" key="7">
    <source>
        <dbReference type="PROSITE" id="PS50815"/>
    </source>
</evidence>
<feature type="compositionally biased region" description="Low complexity" evidence="6">
    <location>
        <begin position="556"/>
        <end position="572"/>
    </location>
</feature>
<dbReference type="InterPro" id="IPR051294">
    <property type="entry name" value="HORMA_MeioticProgression"/>
</dbReference>
<dbReference type="InterPro" id="IPR036570">
    <property type="entry name" value="HORMA_dom_sf"/>
</dbReference>
<sequence>MVATKSRARSSTGARATSPIGSSSSQVSVPAQVAVTAQQSSDVIQIFLYSAVSTILWMRDLLPDEYFRTAFFATINKPCSYRDFTHGSDDGGTVQGERSRSKGYHLRVLKQNVSFRGAQITQWLESAIFESIKLGYLDQVQFTIFAHEHQPTEVLEIYCFHFQYSESSQDGGVAVDLEIKDVQKKKTISLKDTRQALNTVIKSMVTLNGTMPHLPERCFLSPYLIWNERRPSGYQPPGFNSSNDLNVSFPDTEGWKTESNMCGQVKTHFQEVGFEIAYTKGITFHDYGEAIVMPEFSYGKGFSRIESLCSLNDMVTHARKTVENHSSAFLSPCQNSVAGDGDVGNCSTIITHTNEKHAARHENIDFATDTQDKEDILRLRALQPIEQKQTYDTQLVQRPSIFPSQTTSSANAFQDPHTIVDPTWQHAQCYAYEGPDDTRLAAEHNCYTCLSGNTASKQLDEVIELTRARQLIHCVQVRGLTSPAEIAKILGYKRAEVESLLKALQQSNIIIAKNIHKKFAHISLDSTQASKRALLEHYLNPVRTIEKLVQGVPRAATDSTTTSITATGRVTRGSTASRKRKDHGGHDSEVSPKTPRISRPSLSLAFDSNAPYTPDGGYVAGQALD</sequence>
<protein>
    <recommendedName>
        <fullName evidence="7">HORMA domain-containing protein</fullName>
    </recommendedName>
</protein>
<evidence type="ECO:0000256" key="1">
    <source>
        <dbReference type="ARBA" id="ARBA00004123"/>
    </source>
</evidence>
<dbReference type="PROSITE" id="PS50815">
    <property type="entry name" value="HORMA"/>
    <property type="match status" value="1"/>
</dbReference>
<feature type="region of interest" description="Disordered" evidence="6">
    <location>
        <begin position="1"/>
        <end position="24"/>
    </location>
</feature>
<proteinExistence type="predicted"/>
<feature type="compositionally biased region" description="Polar residues" evidence="6">
    <location>
        <begin position="9"/>
        <end position="21"/>
    </location>
</feature>
<feature type="region of interest" description="Disordered" evidence="6">
    <location>
        <begin position="556"/>
        <end position="625"/>
    </location>
</feature>
<reference evidence="8 9" key="1">
    <citation type="submission" date="2021-02" db="EMBL/GenBank/DDBJ databases">
        <title>Genome assembly of Pseudopithomyces chartarum.</title>
        <authorList>
            <person name="Jauregui R."/>
            <person name="Singh J."/>
            <person name="Voisey C."/>
        </authorList>
    </citation>
    <scope>NUCLEOTIDE SEQUENCE [LARGE SCALE GENOMIC DNA]</scope>
    <source>
        <strain evidence="8 9">AGR01</strain>
    </source>
</reference>
<dbReference type="InterPro" id="IPR003511">
    <property type="entry name" value="HORMA_dom"/>
</dbReference>
<keyword evidence="5" id="KW-0469">Meiosis</keyword>
<accession>A0AAN6RIP8</accession>
<keyword evidence="4" id="KW-0539">Nucleus</keyword>
<evidence type="ECO:0000313" key="8">
    <source>
        <dbReference type="EMBL" id="KAK3210155.1"/>
    </source>
</evidence>
<keyword evidence="3" id="KW-0158">Chromosome</keyword>